<proteinExistence type="predicted"/>
<gene>
    <name evidence="2" type="ORF">2F5_23</name>
</gene>
<protein>
    <submittedName>
        <fullName evidence="2">Uncharacterized protein</fullName>
    </submittedName>
</protein>
<accession>A0A2H4JHW4</accession>
<reference evidence="2" key="1">
    <citation type="submission" date="2017-06" db="EMBL/GenBank/DDBJ databases">
        <title>Novel phages from South African skin metaviromes.</title>
        <authorList>
            <person name="van Zyl L.J."/>
            <person name="Abrahams Y."/>
            <person name="Stander E.A."/>
            <person name="Kirby B.M."/>
            <person name="Clavaud C."/>
            <person name="Farcet C."/>
            <person name="Breton L."/>
            <person name="Trindade M.I."/>
        </authorList>
    </citation>
    <scope>NUCLEOTIDE SEQUENCE</scope>
</reference>
<name>A0A2H4JHW4_9CAUD</name>
<sequence>MTRKHNLDKVSNHIMLETDLSDKDRDKLLDVVEAQINQNNNEQRRKELSQKSKRDVSLMQMARENRIIKG</sequence>
<feature type="region of interest" description="Disordered" evidence="1">
    <location>
        <begin position="39"/>
        <end position="58"/>
    </location>
</feature>
<evidence type="ECO:0000256" key="1">
    <source>
        <dbReference type="SAM" id="MobiDB-lite"/>
    </source>
</evidence>
<organism evidence="2">
    <name type="scientific">uncultured Caudovirales phage</name>
    <dbReference type="NCBI Taxonomy" id="2100421"/>
    <lineage>
        <taxon>Viruses</taxon>
        <taxon>Duplodnaviria</taxon>
        <taxon>Heunggongvirae</taxon>
        <taxon>Uroviricota</taxon>
        <taxon>Caudoviricetes</taxon>
        <taxon>Peduoviridae</taxon>
        <taxon>Maltschvirus</taxon>
        <taxon>Maltschvirus maltsch</taxon>
    </lineage>
</organism>
<dbReference type="EMBL" id="MF417959">
    <property type="protein sequence ID" value="ASN72571.1"/>
    <property type="molecule type" value="Genomic_DNA"/>
</dbReference>
<evidence type="ECO:0000313" key="2">
    <source>
        <dbReference type="EMBL" id="ASN72571.1"/>
    </source>
</evidence>
<feature type="compositionally biased region" description="Basic and acidic residues" evidence="1">
    <location>
        <begin position="42"/>
        <end position="56"/>
    </location>
</feature>